<comment type="caution">
    <text evidence="11">The sequence shown here is derived from an EMBL/GenBank/DDBJ whole genome shotgun (WGS) entry which is preliminary data.</text>
</comment>
<accession>A0A538SXI5</accession>
<feature type="domain" description="Glutamine amidotransferase type-2" evidence="10">
    <location>
        <begin position="1"/>
        <end position="114"/>
    </location>
</feature>
<evidence type="ECO:0000256" key="8">
    <source>
        <dbReference type="PIRSR" id="PIRSR001589-2"/>
    </source>
</evidence>
<dbReference type="Pfam" id="PF00733">
    <property type="entry name" value="Asn_synthase"/>
    <property type="match status" value="1"/>
</dbReference>
<evidence type="ECO:0000259" key="10">
    <source>
        <dbReference type="PROSITE" id="PS51278"/>
    </source>
</evidence>
<dbReference type="Proteomes" id="UP000317716">
    <property type="component" value="Unassembled WGS sequence"/>
</dbReference>
<evidence type="ECO:0000256" key="3">
    <source>
        <dbReference type="ARBA" id="ARBA00012737"/>
    </source>
</evidence>
<dbReference type="PANTHER" id="PTHR43284:SF1">
    <property type="entry name" value="ASPARAGINE SYNTHETASE"/>
    <property type="match status" value="1"/>
</dbReference>
<gene>
    <name evidence="11" type="primary">asnB</name>
    <name evidence="11" type="ORF">E6K72_05615</name>
</gene>
<organism evidence="11 12">
    <name type="scientific">Eiseniibacteriota bacterium</name>
    <dbReference type="NCBI Taxonomy" id="2212470"/>
    <lineage>
        <taxon>Bacteria</taxon>
        <taxon>Candidatus Eiseniibacteriota</taxon>
    </lineage>
</organism>
<evidence type="ECO:0000313" key="11">
    <source>
        <dbReference type="EMBL" id="TMQ56099.1"/>
    </source>
</evidence>
<evidence type="ECO:0000256" key="1">
    <source>
        <dbReference type="ARBA" id="ARBA00005187"/>
    </source>
</evidence>
<dbReference type="Gene3D" id="3.60.20.10">
    <property type="entry name" value="Glutamine Phosphoribosylpyrophosphate, subunit 1, domain 1"/>
    <property type="match status" value="1"/>
</dbReference>
<dbReference type="Gene3D" id="3.40.50.620">
    <property type="entry name" value="HUPs"/>
    <property type="match status" value="1"/>
</dbReference>
<dbReference type="PANTHER" id="PTHR43284">
    <property type="entry name" value="ASPARAGINE SYNTHETASE (GLUTAMINE-HYDROLYZING)"/>
    <property type="match status" value="1"/>
</dbReference>
<dbReference type="InterPro" id="IPR033738">
    <property type="entry name" value="AsnB_N"/>
</dbReference>
<reference evidence="11 12" key="1">
    <citation type="journal article" date="2019" name="Nat. Microbiol.">
        <title>Mediterranean grassland soil C-N compound turnover is dependent on rainfall and depth, and is mediated by genomically divergent microorganisms.</title>
        <authorList>
            <person name="Diamond S."/>
            <person name="Andeer P.F."/>
            <person name="Li Z."/>
            <person name="Crits-Christoph A."/>
            <person name="Burstein D."/>
            <person name="Anantharaman K."/>
            <person name="Lane K.R."/>
            <person name="Thomas B.C."/>
            <person name="Pan C."/>
            <person name="Northen T.R."/>
            <person name="Banfield J.F."/>
        </authorList>
    </citation>
    <scope>NUCLEOTIDE SEQUENCE [LARGE SCALE GENOMIC DNA]</scope>
    <source>
        <strain evidence="11">WS_2</strain>
    </source>
</reference>
<comment type="similarity">
    <text evidence="2">Belongs to the asparagine synthetase family.</text>
</comment>
<dbReference type="GO" id="GO:0005829">
    <property type="term" value="C:cytosol"/>
    <property type="evidence" value="ECO:0007669"/>
    <property type="project" value="TreeGrafter"/>
</dbReference>
<dbReference type="SUPFAM" id="SSF52402">
    <property type="entry name" value="Adenine nucleotide alpha hydrolases-like"/>
    <property type="match status" value="1"/>
</dbReference>
<keyword evidence="5 8" id="KW-0067">ATP-binding</keyword>
<evidence type="ECO:0000256" key="2">
    <source>
        <dbReference type="ARBA" id="ARBA00005752"/>
    </source>
</evidence>
<comment type="catalytic activity">
    <reaction evidence="7">
        <text>L-aspartate + L-glutamine + ATP + H2O = L-asparagine + L-glutamate + AMP + diphosphate + H(+)</text>
        <dbReference type="Rhea" id="RHEA:12228"/>
        <dbReference type="ChEBI" id="CHEBI:15377"/>
        <dbReference type="ChEBI" id="CHEBI:15378"/>
        <dbReference type="ChEBI" id="CHEBI:29985"/>
        <dbReference type="ChEBI" id="CHEBI:29991"/>
        <dbReference type="ChEBI" id="CHEBI:30616"/>
        <dbReference type="ChEBI" id="CHEBI:33019"/>
        <dbReference type="ChEBI" id="CHEBI:58048"/>
        <dbReference type="ChEBI" id="CHEBI:58359"/>
        <dbReference type="ChEBI" id="CHEBI:456215"/>
        <dbReference type="EC" id="6.3.5.4"/>
    </reaction>
</comment>
<proteinExistence type="inferred from homology"/>
<evidence type="ECO:0000256" key="5">
    <source>
        <dbReference type="ARBA" id="ARBA00022840"/>
    </source>
</evidence>
<dbReference type="AlphaFoldDB" id="A0A538SXI5"/>
<feature type="binding site" evidence="8">
    <location>
        <position position="193"/>
    </location>
    <ligand>
        <name>ATP</name>
        <dbReference type="ChEBI" id="CHEBI:30616"/>
    </ligand>
</feature>
<dbReference type="CDD" id="cd00712">
    <property type="entry name" value="AsnB"/>
    <property type="match status" value="1"/>
</dbReference>
<dbReference type="SUPFAM" id="SSF56235">
    <property type="entry name" value="N-terminal nucleophile aminohydrolases (Ntn hydrolases)"/>
    <property type="match status" value="1"/>
</dbReference>
<dbReference type="GO" id="GO:0005524">
    <property type="term" value="F:ATP binding"/>
    <property type="evidence" value="ECO:0007669"/>
    <property type="project" value="UniProtKB-KW"/>
</dbReference>
<evidence type="ECO:0000313" key="12">
    <source>
        <dbReference type="Proteomes" id="UP000317716"/>
    </source>
</evidence>
<feature type="non-terminal residue" evidence="11">
    <location>
        <position position="1"/>
    </location>
</feature>
<keyword evidence="11" id="KW-0436">Ligase</keyword>
<protein>
    <recommendedName>
        <fullName evidence="3">asparagine synthase (glutamine-hydrolyzing)</fullName>
        <ecNumber evidence="3">6.3.5.4</ecNumber>
    </recommendedName>
</protein>
<dbReference type="InterPro" id="IPR006426">
    <property type="entry name" value="Asn_synth_AEB"/>
</dbReference>
<evidence type="ECO:0000256" key="9">
    <source>
        <dbReference type="PIRSR" id="PIRSR001589-3"/>
    </source>
</evidence>
<dbReference type="EC" id="6.3.5.4" evidence="3"/>
<dbReference type="NCBIfam" id="TIGR01536">
    <property type="entry name" value="asn_synth_AEB"/>
    <property type="match status" value="1"/>
</dbReference>
<keyword evidence="6" id="KW-0315">Glutamine amidotransferase</keyword>
<comment type="pathway">
    <text evidence="1">Amino-acid biosynthesis; L-asparagine biosynthesis; L-asparagine from L-aspartate (L-Gln route): step 1/1.</text>
</comment>
<keyword evidence="4 8" id="KW-0547">Nucleotide-binding</keyword>
<sequence>DTEVLLRLYETRGTACLQALRGMFAFAIWDERKRTLFIARDRLGVKPLFYRPGPKSLTFASELKALLQDPEVGREVDPVAIHHYLTFQYVPSSHCVFKGVAKLPPGHFLVCRDGKVEVSRYWKLACMPKHDARTPAQIEGLAEELRARLEEAVRYRLISDVPLGAFLSGGIDSSAVVSTMSRLTGRPVKTFSIGFEQDSYNELPAAAVVARRFRTDHTAFMVKPDVVQLLPELVSRYGEPYADASAIPTFILSRLARRQVKVVLTGDAGDENFAGYDRHLANRLAMRLGALSRLLGNRAARALLDAMPHGARQHDLRWRLKRFADQLGESPEARNAGWQSQFGPAEKARLYEPDFARELASLDSRELVFARCRESGAEDFLDAVLYSDITGYLPDCLLVKTDIATMAHGVEARSPFLDHRLVEFAARIPIGLKLRGGQTKWILRRALQGLVPDEVLRRRKMGFNLPLDSWLRFELKEMARELLLGERSRMRGYFRPEFVGRLMDEHLSGRWNWHNEIWTLMLLELWHREFVDAVPATAEPAVA</sequence>
<dbReference type="PROSITE" id="PS51278">
    <property type="entry name" value="GATASE_TYPE_2"/>
    <property type="match status" value="1"/>
</dbReference>
<dbReference type="InterPro" id="IPR001962">
    <property type="entry name" value="Asn_synthase"/>
</dbReference>
<evidence type="ECO:0000256" key="4">
    <source>
        <dbReference type="ARBA" id="ARBA00022741"/>
    </source>
</evidence>
<feature type="site" description="Important for beta-aspartyl-AMP intermediate formation" evidence="9">
    <location>
        <position position="267"/>
    </location>
</feature>
<dbReference type="GO" id="GO:0006529">
    <property type="term" value="P:asparagine biosynthetic process"/>
    <property type="evidence" value="ECO:0007669"/>
    <property type="project" value="InterPro"/>
</dbReference>
<dbReference type="GO" id="GO:0004066">
    <property type="term" value="F:asparagine synthase (glutamine-hydrolyzing) activity"/>
    <property type="evidence" value="ECO:0007669"/>
    <property type="project" value="UniProtKB-EC"/>
</dbReference>
<evidence type="ECO:0000256" key="6">
    <source>
        <dbReference type="ARBA" id="ARBA00022962"/>
    </source>
</evidence>
<dbReference type="InterPro" id="IPR029055">
    <property type="entry name" value="Ntn_hydrolases_N"/>
</dbReference>
<dbReference type="PIRSF" id="PIRSF001589">
    <property type="entry name" value="Asn_synthetase_glu-h"/>
    <property type="match status" value="1"/>
</dbReference>
<name>A0A538SXI5_UNCEI</name>
<feature type="binding site" evidence="8">
    <location>
        <position position="1"/>
    </location>
    <ligand>
        <name>L-glutamine</name>
        <dbReference type="ChEBI" id="CHEBI:58359"/>
    </ligand>
</feature>
<evidence type="ECO:0000256" key="7">
    <source>
        <dbReference type="ARBA" id="ARBA00048741"/>
    </source>
</evidence>
<dbReference type="EMBL" id="VBOS01000186">
    <property type="protein sequence ID" value="TMQ56099.1"/>
    <property type="molecule type" value="Genomic_DNA"/>
</dbReference>
<dbReference type="InterPro" id="IPR051786">
    <property type="entry name" value="ASN_synthetase/amidase"/>
</dbReference>
<dbReference type="InterPro" id="IPR014729">
    <property type="entry name" value="Rossmann-like_a/b/a_fold"/>
</dbReference>
<dbReference type="CDD" id="cd01991">
    <property type="entry name" value="Asn_synthase_B_C"/>
    <property type="match status" value="1"/>
</dbReference>
<dbReference type="InterPro" id="IPR017932">
    <property type="entry name" value="GATase_2_dom"/>
</dbReference>
<dbReference type="Pfam" id="PF13537">
    <property type="entry name" value="GATase_7"/>
    <property type="match status" value="1"/>
</dbReference>